<dbReference type="EMBL" id="CARXXK010001052">
    <property type="protein sequence ID" value="CAI6372609.1"/>
    <property type="molecule type" value="Genomic_DNA"/>
</dbReference>
<dbReference type="InterPro" id="IPR043128">
    <property type="entry name" value="Rev_trsase/Diguanyl_cyclase"/>
</dbReference>
<dbReference type="PROSITE" id="PS50994">
    <property type="entry name" value="INTEGRASE"/>
    <property type="match status" value="1"/>
</dbReference>
<feature type="domain" description="Integrase catalytic" evidence="2">
    <location>
        <begin position="1443"/>
        <end position="1632"/>
    </location>
</feature>
<dbReference type="InterPro" id="IPR040676">
    <property type="entry name" value="DUF5641"/>
</dbReference>
<dbReference type="InterPro" id="IPR036397">
    <property type="entry name" value="RNaseH_sf"/>
</dbReference>
<name>A0AAV0XYH5_9HEMI</name>
<protein>
    <recommendedName>
        <fullName evidence="2">Integrase catalytic domain-containing protein</fullName>
    </recommendedName>
</protein>
<dbReference type="GO" id="GO:0071897">
    <property type="term" value="P:DNA biosynthetic process"/>
    <property type="evidence" value="ECO:0007669"/>
    <property type="project" value="UniProtKB-ARBA"/>
</dbReference>
<gene>
    <name evidence="3" type="ORF">MEUPH1_LOCUS26458</name>
</gene>
<dbReference type="Pfam" id="PF05380">
    <property type="entry name" value="Peptidase_A17"/>
    <property type="match status" value="1"/>
</dbReference>
<sequence>MSPVQKEIDRLKQVKALAMVKRDSVVSSIKSIHSMALSASTDPEMASQFLVAITDVDSLWTQFKLEDDTVLESLVKLDECGNYVVGLPSEVRGLITASRAIADKITPKGAQLIDMSFINPQQQGIPIKGQQPVSNGPASSFSRLPEIPLPTFDGDFRYWPTFRDSFNTVMEPRKYLTAVDKMYHLIGCLRGTAADAVRGIPISSDNYELAWSTLENRFHRPRMVATALVDKLLDFPSYTQESLAELSNFTCVFSECMSLLDGLKIPDVGSFILFTLAFRRLPLHTRKLFETNTKTDFPSMNELLEFVKSRVVVLEVVGDQPRKTNAISSATKAEVKPGSYGTQSRKGGDRVRKAGPPNITSSFVTTGSSKSYPCCAESHALDSCNRIKSWSVEDRVRWLRENKLCFICLSADHWANKCRSKYRCNDCNRRHHHLIHKASSDTRGNDDDSRPDAQVCASAAAPISKSNLVVLGTALVHARDKAGSWHTMRALIDSASQISAITVTCADRLGLKCARWTSPVTGLGGVPIVNVKGRVELSVQPRFAIEPVLAIHAWVLPSITADMPRSALPHNVKGRYTNLALADPSFDVPSPVDVLLGGDVFPSIMDGRKVVVDDNLPAAFSSVFGWVLIGPVSDVDVPTYHSMPVSLTASIEGLMEKFWHVEEPVTAPESFTDEGRCESIFREEHVRLPSGRFSVPLPFRAPVSDDVFAGSRDTAVRRFESLERKLSRDRKLRELYISFMRDYLSLGHMSIATSPGTYYIPHHAVYRPEVDSKLRVVFDASAANYQGPSLNSCLLPGPKLQQDIVDILTRFRVYRHAFTADIVKMYRQISVLPTYQKYQHILWRESPHDRLCDYELHTVTYGVNCAPFLALRVLKLIADEDCDEFASVRAALTHQTYVDDICVGADTEQEALELQANLITVLKRSGLELKKWSANTSSVLGAIPADSRGSGPLPFDMVDGYSTKMLGIEWHPDRDNFCCALRPDPTPVFTKRGILSLVARIFDPLGLFAPSTFLAKSIMQRTWCRGLSWDAPLPDDIRVDWAAFVAELTALITIEVPRYINVRQGSPCLLLGFCDASQLGYAAVAYVRVIDAPTDNCIFLLGSKTKLAPVKPLTVPRLELNAAVLLAKWLGRLNLILAPQLNIVGIHAWSDSMIVLSWLNVPHESFKTYVSNRVHQVQTLIPTCQWHHIDSLNNPADCASRGVMPSVLAHLTLYWSGPTLIYTDMSGWEQMSSLAPVDGLPELKPVVCTTVVDDARAEWFIHFSSFDRMIRVIARVRRFINCCRTGRSGVRPPEYLCKSELDDATRVLVLVSQRVYFAALRRELSNSQHISSKSLSKLSPFIDADSVIRVGGRLKHSLLTYDCKHPVLLAKESYFAKLLCERWHKITCHSGPRVMAALISRQYWVIALRSVLHGVMSRCTVCVRLNAQPVQPLMADLPAARVQRCRPFARVGVDFAGPLQMRDLGLRKARMYKIYIAVFVCFTVKAVHLEVVSDLSTEAFLAAFDRFVARRGLPSDIYSDCGTNFVGANKQLHNLINSPENQVVIANSRSIVEWHFNPPSAPHFGGLWEAAVRSTKRLLVRVIRTHVLTFGEFTTVLTRIEAVLNSRPLTPASTDPRDLECITPGHFLIGQPLIAVPPRSTPDAKRNVRDRWKLLDQCHQAFWRRWSNEYLTTLQERSKWTQNSPNLNVNDMVVIIDNHSPPLMWRLGRVMEVTPGADGIVRVARVLTSTGYIIRPVVKLVLLPVE</sequence>
<evidence type="ECO:0000313" key="3">
    <source>
        <dbReference type="EMBL" id="CAI6372609.1"/>
    </source>
</evidence>
<reference evidence="3 4" key="1">
    <citation type="submission" date="2023-01" db="EMBL/GenBank/DDBJ databases">
        <authorList>
            <person name="Whitehead M."/>
        </authorList>
    </citation>
    <scope>NUCLEOTIDE SEQUENCE [LARGE SCALE GENOMIC DNA]</scope>
</reference>
<keyword evidence="4" id="KW-1185">Reference proteome</keyword>
<evidence type="ECO:0000259" key="2">
    <source>
        <dbReference type="PROSITE" id="PS50994"/>
    </source>
</evidence>
<dbReference type="InterPro" id="IPR043502">
    <property type="entry name" value="DNA/RNA_pol_sf"/>
</dbReference>
<dbReference type="InterPro" id="IPR001584">
    <property type="entry name" value="Integrase_cat-core"/>
</dbReference>
<dbReference type="Proteomes" id="UP001160148">
    <property type="component" value="Unassembled WGS sequence"/>
</dbReference>
<accession>A0AAV0XYH5</accession>
<dbReference type="Pfam" id="PF03564">
    <property type="entry name" value="DUF1759"/>
    <property type="match status" value="1"/>
</dbReference>
<dbReference type="SUPFAM" id="SSF56672">
    <property type="entry name" value="DNA/RNA polymerases"/>
    <property type="match status" value="1"/>
</dbReference>
<dbReference type="GO" id="GO:0042575">
    <property type="term" value="C:DNA polymerase complex"/>
    <property type="evidence" value="ECO:0007669"/>
    <property type="project" value="UniProtKB-ARBA"/>
</dbReference>
<dbReference type="InterPro" id="IPR012337">
    <property type="entry name" value="RNaseH-like_sf"/>
</dbReference>
<proteinExistence type="predicted"/>
<dbReference type="Pfam" id="PF18701">
    <property type="entry name" value="DUF5641"/>
    <property type="match status" value="1"/>
</dbReference>
<dbReference type="PANTHER" id="PTHR47331">
    <property type="entry name" value="PHD-TYPE DOMAIN-CONTAINING PROTEIN"/>
    <property type="match status" value="1"/>
</dbReference>
<dbReference type="SUPFAM" id="SSF53098">
    <property type="entry name" value="Ribonuclease H-like"/>
    <property type="match status" value="1"/>
</dbReference>
<evidence type="ECO:0000256" key="1">
    <source>
        <dbReference type="SAM" id="MobiDB-lite"/>
    </source>
</evidence>
<comment type="caution">
    <text evidence="3">The sequence shown here is derived from an EMBL/GenBank/DDBJ whole genome shotgun (WGS) entry which is preliminary data.</text>
</comment>
<dbReference type="GO" id="GO:0003676">
    <property type="term" value="F:nucleic acid binding"/>
    <property type="evidence" value="ECO:0007669"/>
    <property type="project" value="InterPro"/>
</dbReference>
<dbReference type="InterPro" id="IPR008042">
    <property type="entry name" value="Retrotrans_Pao"/>
</dbReference>
<evidence type="ECO:0000313" key="4">
    <source>
        <dbReference type="Proteomes" id="UP001160148"/>
    </source>
</evidence>
<dbReference type="GO" id="GO:0015074">
    <property type="term" value="P:DNA integration"/>
    <property type="evidence" value="ECO:0007669"/>
    <property type="project" value="InterPro"/>
</dbReference>
<dbReference type="Gene3D" id="3.30.420.10">
    <property type="entry name" value="Ribonuclease H-like superfamily/Ribonuclease H"/>
    <property type="match status" value="1"/>
</dbReference>
<dbReference type="Gene3D" id="3.10.10.10">
    <property type="entry name" value="HIV Type 1 Reverse Transcriptase, subunit A, domain 1"/>
    <property type="match status" value="1"/>
</dbReference>
<dbReference type="PANTHER" id="PTHR47331:SF1">
    <property type="entry name" value="GAG-LIKE PROTEIN"/>
    <property type="match status" value="1"/>
</dbReference>
<dbReference type="InterPro" id="IPR005312">
    <property type="entry name" value="DUF1759"/>
</dbReference>
<feature type="region of interest" description="Disordered" evidence="1">
    <location>
        <begin position="336"/>
        <end position="362"/>
    </location>
</feature>
<organism evidence="3 4">
    <name type="scientific">Macrosiphum euphorbiae</name>
    <name type="common">potato aphid</name>
    <dbReference type="NCBI Taxonomy" id="13131"/>
    <lineage>
        <taxon>Eukaryota</taxon>
        <taxon>Metazoa</taxon>
        <taxon>Ecdysozoa</taxon>
        <taxon>Arthropoda</taxon>
        <taxon>Hexapoda</taxon>
        <taxon>Insecta</taxon>
        <taxon>Pterygota</taxon>
        <taxon>Neoptera</taxon>
        <taxon>Paraneoptera</taxon>
        <taxon>Hemiptera</taxon>
        <taxon>Sternorrhyncha</taxon>
        <taxon>Aphidomorpha</taxon>
        <taxon>Aphidoidea</taxon>
        <taxon>Aphididae</taxon>
        <taxon>Macrosiphini</taxon>
        <taxon>Macrosiphum</taxon>
    </lineage>
</organism>
<dbReference type="Gene3D" id="3.30.70.270">
    <property type="match status" value="1"/>
</dbReference>